<organism evidence="2 3">
    <name type="scientific">Echria macrotheca</name>
    <dbReference type="NCBI Taxonomy" id="438768"/>
    <lineage>
        <taxon>Eukaryota</taxon>
        <taxon>Fungi</taxon>
        <taxon>Dikarya</taxon>
        <taxon>Ascomycota</taxon>
        <taxon>Pezizomycotina</taxon>
        <taxon>Sordariomycetes</taxon>
        <taxon>Sordariomycetidae</taxon>
        <taxon>Sordariales</taxon>
        <taxon>Schizotheciaceae</taxon>
        <taxon>Echria</taxon>
    </lineage>
</organism>
<accession>A0AAJ0BQZ8</accession>
<dbReference type="EMBL" id="MU839827">
    <property type="protein sequence ID" value="KAK1761524.1"/>
    <property type="molecule type" value="Genomic_DNA"/>
</dbReference>
<keyword evidence="3" id="KW-1185">Reference proteome</keyword>
<reference evidence="2" key="1">
    <citation type="submission" date="2023-06" db="EMBL/GenBank/DDBJ databases">
        <title>Genome-scale phylogeny and comparative genomics of the fungal order Sordariales.</title>
        <authorList>
            <consortium name="Lawrence Berkeley National Laboratory"/>
            <person name="Hensen N."/>
            <person name="Bonometti L."/>
            <person name="Westerberg I."/>
            <person name="Brannstrom I.O."/>
            <person name="Guillou S."/>
            <person name="Cros-Aarteil S."/>
            <person name="Calhoun S."/>
            <person name="Haridas S."/>
            <person name="Kuo A."/>
            <person name="Mondo S."/>
            <person name="Pangilinan J."/>
            <person name="Riley R."/>
            <person name="Labutti K."/>
            <person name="Andreopoulos B."/>
            <person name="Lipzen A."/>
            <person name="Chen C."/>
            <person name="Yanf M."/>
            <person name="Daum C."/>
            <person name="Ng V."/>
            <person name="Clum A."/>
            <person name="Steindorff A."/>
            <person name="Ohm R."/>
            <person name="Martin F."/>
            <person name="Silar P."/>
            <person name="Natvig D."/>
            <person name="Lalanne C."/>
            <person name="Gautier V."/>
            <person name="Ament-Velasquez S.L."/>
            <person name="Kruys A."/>
            <person name="Hutchinson M.I."/>
            <person name="Powell A.J."/>
            <person name="Barry K."/>
            <person name="Miller A.N."/>
            <person name="Grigoriev I.V."/>
            <person name="Debuchy R."/>
            <person name="Gladieux P."/>
            <person name="Thoren M.H."/>
            <person name="Johannesson H."/>
        </authorList>
    </citation>
    <scope>NUCLEOTIDE SEQUENCE</scope>
    <source>
        <strain evidence="2">PSN4</strain>
    </source>
</reference>
<dbReference type="GO" id="GO:0051015">
    <property type="term" value="F:actin filament binding"/>
    <property type="evidence" value="ECO:0007669"/>
    <property type="project" value="InterPro"/>
</dbReference>
<dbReference type="SMART" id="SM00262">
    <property type="entry name" value="GEL"/>
    <property type="match status" value="3"/>
</dbReference>
<feature type="domain" description="Gelsolin-like" evidence="1">
    <location>
        <begin position="61"/>
        <end position="147"/>
    </location>
</feature>
<dbReference type="InterPro" id="IPR029006">
    <property type="entry name" value="ADF-H/Gelsolin-like_dom_sf"/>
</dbReference>
<dbReference type="PANTHER" id="PTHR11977">
    <property type="entry name" value="VILLIN"/>
    <property type="match status" value="1"/>
</dbReference>
<dbReference type="Pfam" id="PF00626">
    <property type="entry name" value="Gelsolin"/>
    <property type="match status" value="3"/>
</dbReference>
<dbReference type="InterPro" id="IPR007123">
    <property type="entry name" value="Gelsolin-like_dom"/>
</dbReference>
<dbReference type="PANTHER" id="PTHR11977:SF130">
    <property type="entry name" value="SEVERIN"/>
    <property type="match status" value="1"/>
</dbReference>
<dbReference type="Proteomes" id="UP001239445">
    <property type="component" value="Unassembled WGS sequence"/>
</dbReference>
<sequence>MPPHNGLVHPKEYDIKDSNVELIGTDIDHKVKYNSAATEPAWNNGEIGACAGLFIWRVENFAVVPIAREAYGQFFEGDSYIVLHTEEVESQQGDNKLIHDIFFWLGAHTSQDEAGTAAYKTVELDEFLHGTATQHRELQVNPSEEFLALFPRLTVRRGGVASGFRHVEDVGSPEVATLLRVFKRSNGAGGRDTVVVHEVDPTWRSLDEQDVFILDKGDKIWVWQGKDCSPMEKAKAAQVVHDMTIAKHVDVEVVSQAEPRAYRVVRELGGDEDRGVEALHAARPLRSAEVVEGGESRRRQLFRLSDASGQLVFELVAEDAFVSASSLDTNDVFLLDDGEKQIWVWEGKKASVAERAMWLKVAQDYIRQLQAGEKHEPHLLPITYVREGRESVAFRKVIQAA</sequence>
<evidence type="ECO:0000313" key="3">
    <source>
        <dbReference type="Proteomes" id="UP001239445"/>
    </source>
</evidence>
<dbReference type="CDD" id="cd11290">
    <property type="entry name" value="gelsolin_S1_like"/>
    <property type="match status" value="1"/>
</dbReference>
<dbReference type="GO" id="GO:0015629">
    <property type="term" value="C:actin cytoskeleton"/>
    <property type="evidence" value="ECO:0007669"/>
    <property type="project" value="TreeGrafter"/>
</dbReference>
<dbReference type="AlphaFoldDB" id="A0AAJ0BQZ8"/>
<gene>
    <name evidence="2" type="ORF">QBC47DRAFT_370340</name>
</gene>
<dbReference type="GO" id="GO:0008154">
    <property type="term" value="P:actin polymerization or depolymerization"/>
    <property type="evidence" value="ECO:0007669"/>
    <property type="project" value="TreeGrafter"/>
</dbReference>
<evidence type="ECO:0000259" key="1">
    <source>
        <dbReference type="Pfam" id="PF00626"/>
    </source>
</evidence>
<evidence type="ECO:0000313" key="2">
    <source>
        <dbReference type="EMBL" id="KAK1761524.1"/>
    </source>
</evidence>
<dbReference type="InterPro" id="IPR007122">
    <property type="entry name" value="Villin/Gelsolin"/>
</dbReference>
<proteinExistence type="predicted"/>
<name>A0AAJ0BQZ8_9PEZI</name>
<protein>
    <submittedName>
        <fullName evidence="2">Actin-binding protein</fullName>
    </submittedName>
</protein>
<comment type="caution">
    <text evidence="2">The sequence shown here is derived from an EMBL/GenBank/DDBJ whole genome shotgun (WGS) entry which is preliminary data.</text>
</comment>
<dbReference type="Gene3D" id="3.40.20.10">
    <property type="entry name" value="Severin"/>
    <property type="match status" value="3"/>
</dbReference>
<feature type="domain" description="Gelsolin-like" evidence="1">
    <location>
        <begin position="193"/>
        <end position="244"/>
    </location>
</feature>
<dbReference type="PRINTS" id="PR00597">
    <property type="entry name" value="GELSOLIN"/>
</dbReference>
<dbReference type="SUPFAM" id="SSF55753">
    <property type="entry name" value="Actin depolymerizing proteins"/>
    <property type="match status" value="3"/>
</dbReference>
<dbReference type="GO" id="GO:0005737">
    <property type="term" value="C:cytoplasm"/>
    <property type="evidence" value="ECO:0007669"/>
    <property type="project" value="TreeGrafter"/>
</dbReference>
<feature type="domain" description="Gelsolin-like" evidence="1">
    <location>
        <begin position="323"/>
        <end position="391"/>
    </location>
</feature>